<dbReference type="PANTHER" id="PTHR10000">
    <property type="entry name" value="PHOSPHOSERINE PHOSPHATASE"/>
    <property type="match status" value="1"/>
</dbReference>
<dbReference type="InterPro" id="IPR000150">
    <property type="entry name" value="Cof"/>
</dbReference>
<gene>
    <name evidence="1" type="ORF">H9Q80_05030</name>
</gene>
<dbReference type="GO" id="GO:0005829">
    <property type="term" value="C:cytosol"/>
    <property type="evidence" value="ECO:0007669"/>
    <property type="project" value="TreeGrafter"/>
</dbReference>
<dbReference type="InterPro" id="IPR023214">
    <property type="entry name" value="HAD_sf"/>
</dbReference>
<name>A0A7G9GR85_9FIRM</name>
<dbReference type="Pfam" id="PF08282">
    <property type="entry name" value="Hydrolase_3"/>
    <property type="match status" value="1"/>
</dbReference>
<evidence type="ECO:0000313" key="2">
    <source>
        <dbReference type="Proteomes" id="UP000515856"/>
    </source>
</evidence>
<dbReference type="InterPro" id="IPR036412">
    <property type="entry name" value="HAD-like_sf"/>
</dbReference>
<dbReference type="EMBL" id="CP060636">
    <property type="protein sequence ID" value="QNM13317.1"/>
    <property type="molecule type" value="Genomic_DNA"/>
</dbReference>
<dbReference type="Proteomes" id="UP000515856">
    <property type="component" value="Chromosome"/>
</dbReference>
<dbReference type="SFLD" id="SFLDS00003">
    <property type="entry name" value="Haloacid_Dehalogenase"/>
    <property type="match status" value="1"/>
</dbReference>
<dbReference type="AlphaFoldDB" id="A0A7G9GR85"/>
<accession>A0A7G9GR85</accession>
<dbReference type="PROSITE" id="PS01229">
    <property type="entry name" value="COF_2"/>
    <property type="match status" value="1"/>
</dbReference>
<dbReference type="RefSeq" id="WP_117536456.1">
    <property type="nucleotide sequence ID" value="NZ_CP060636.1"/>
</dbReference>
<dbReference type="GO" id="GO:0016791">
    <property type="term" value="F:phosphatase activity"/>
    <property type="evidence" value="ECO:0007669"/>
    <property type="project" value="TreeGrafter"/>
</dbReference>
<dbReference type="KEGG" id="ehn:H9Q80_05030"/>
<keyword evidence="1" id="KW-0378">Hydrolase</keyword>
<dbReference type="Gene3D" id="3.30.1240.10">
    <property type="match status" value="1"/>
</dbReference>
<dbReference type="GO" id="GO:0000287">
    <property type="term" value="F:magnesium ion binding"/>
    <property type="evidence" value="ECO:0007669"/>
    <property type="project" value="TreeGrafter"/>
</dbReference>
<dbReference type="SUPFAM" id="SSF56784">
    <property type="entry name" value="HAD-like"/>
    <property type="match status" value="1"/>
</dbReference>
<sequence>MERLENIKLIVADLDGTLLDENKQIDSDMPSLLPAMREQGIAFTFGSGRNMHIMQDYVSQLQVDIPYITNNGANMFEGRRCIYECSMSSSDLLLALTLLKQRGIPFLAYSNFAVYPVGSHPGLTKFMERLKGKSDIIETKTIHEIIEHSIFKVVIIHDDEILMKQVMDEINNNCKEAHCVRSEGDIYTLTHIDASKGNTLKKLMELMKVSSDQVLVFGDNYNDTSMFDVVKYSVAMGNSTKEIQDKATHVTKSNEEQGVSWFIKNYVLEKL</sequence>
<dbReference type="NCBIfam" id="TIGR00099">
    <property type="entry name" value="Cof-subfamily"/>
    <property type="match status" value="1"/>
</dbReference>
<keyword evidence="2" id="KW-1185">Reference proteome</keyword>
<dbReference type="Gene3D" id="3.40.50.1000">
    <property type="entry name" value="HAD superfamily/HAD-like"/>
    <property type="match status" value="1"/>
</dbReference>
<reference evidence="1 2" key="1">
    <citation type="submission" date="2020-08" db="EMBL/GenBank/DDBJ databases">
        <authorList>
            <person name="Liu C."/>
            <person name="Sun Q."/>
        </authorList>
    </citation>
    <scope>NUCLEOTIDE SEQUENCE [LARGE SCALE GENOMIC DNA]</scope>
    <source>
        <strain evidence="1 2">NSJ-61</strain>
    </source>
</reference>
<protein>
    <submittedName>
        <fullName evidence="1">HAD family hydrolase</fullName>
    </submittedName>
</protein>
<dbReference type="SFLD" id="SFLDG01140">
    <property type="entry name" value="C2.B:_Phosphomannomutase_and_P"/>
    <property type="match status" value="1"/>
</dbReference>
<organism evidence="1 2">
    <name type="scientific">[Eubacterium] hominis</name>
    <dbReference type="NCBI Taxonomy" id="2764325"/>
    <lineage>
        <taxon>Bacteria</taxon>
        <taxon>Bacillati</taxon>
        <taxon>Bacillota</taxon>
        <taxon>Erysipelotrichia</taxon>
        <taxon>Erysipelotrichales</taxon>
        <taxon>Erysipelotrichaceae</taxon>
        <taxon>Amedibacillus</taxon>
    </lineage>
</organism>
<proteinExistence type="predicted"/>
<dbReference type="NCBIfam" id="TIGR01484">
    <property type="entry name" value="HAD-SF-IIB"/>
    <property type="match status" value="1"/>
</dbReference>
<evidence type="ECO:0000313" key="1">
    <source>
        <dbReference type="EMBL" id="QNM13317.1"/>
    </source>
</evidence>
<dbReference type="InterPro" id="IPR006379">
    <property type="entry name" value="HAD-SF_hydro_IIB"/>
</dbReference>
<dbReference type="PANTHER" id="PTHR10000:SF53">
    <property type="entry name" value="5-AMINO-6-(5-PHOSPHO-D-RIBITYLAMINO)URACIL PHOSPHATASE YBJI-RELATED"/>
    <property type="match status" value="1"/>
</dbReference>